<name>A0A6A6FSA1_9PEZI</name>
<dbReference type="OrthoDB" id="3943993at2759"/>
<keyword evidence="3" id="KW-1185">Reference proteome</keyword>
<organism evidence="2 3">
    <name type="scientific">Cercospora zeae-maydis SCOH1-5</name>
    <dbReference type="NCBI Taxonomy" id="717836"/>
    <lineage>
        <taxon>Eukaryota</taxon>
        <taxon>Fungi</taxon>
        <taxon>Dikarya</taxon>
        <taxon>Ascomycota</taxon>
        <taxon>Pezizomycotina</taxon>
        <taxon>Dothideomycetes</taxon>
        <taxon>Dothideomycetidae</taxon>
        <taxon>Mycosphaerellales</taxon>
        <taxon>Mycosphaerellaceae</taxon>
        <taxon>Cercospora</taxon>
    </lineage>
</organism>
<sequence length="311" mass="34940">MVRLRRSQRCHAANYDSNGRDYLASELGYTRSGLEKWLAAPEVHQHLALWYNLCVLGRRRYNDAIDWIIEGEEGYFYDKQGLEEDVLLTCLGEGNAKILEGQELSDFIEDGVNTSNWSTAKLWARTAWRIVQSNCSEGQCFRTTIVRHPAAAYGLTIDVLCLAFHSIAYRKAESIWHGLVTQESSQSLNLYSKPGFASIVGAAELDESDHGSVIGESTTEHVDVASYAVSVLYPEESVSEVEYSKTPVKARRRRDLSPPPAPKKKATRAFQSQKSSEWVDSLPFGSPRAHRYRKCEAEEEVLLVDASWAGK</sequence>
<proteinExistence type="predicted"/>
<dbReference type="AlphaFoldDB" id="A0A6A6FSA1"/>
<reference evidence="2" key="1">
    <citation type="journal article" date="2020" name="Stud. Mycol.">
        <title>101 Dothideomycetes genomes: a test case for predicting lifestyles and emergence of pathogens.</title>
        <authorList>
            <person name="Haridas S."/>
            <person name="Albert R."/>
            <person name="Binder M."/>
            <person name="Bloem J."/>
            <person name="Labutti K."/>
            <person name="Salamov A."/>
            <person name="Andreopoulos B."/>
            <person name="Baker S."/>
            <person name="Barry K."/>
            <person name="Bills G."/>
            <person name="Bluhm B."/>
            <person name="Cannon C."/>
            <person name="Castanera R."/>
            <person name="Culley D."/>
            <person name="Daum C."/>
            <person name="Ezra D."/>
            <person name="Gonzalez J."/>
            <person name="Henrissat B."/>
            <person name="Kuo A."/>
            <person name="Liang C."/>
            <person name="Lipzen A."/>
            <person name="Lutzoni F."/>
            <person name="Magnuson J."/>
            <person name="Mondo S."/>
            <person name="Nolan M."/>
            <person name="Ohm R."/>
            <person name="Pangilinan J."/>
            <person name="Park H.-J."/>
            <person name="Ramirez L."/>
            <person name="Alfaro M."/>
            <person name="Sun H."/>
            <person name="Tritt A."/>
            <person name="Yoshinaga Y."/>
            <person name="Zwiers L.-H."/>
            <person name="Turgeon B."/>
            <person name="Goodwin S."/>
            <person name="Spatafora J."/>
            <person name="Crous P."/>
            <person name="Grigoriev I."/>
        </authorList>
    </citation>
    <scope>NUCLEOTIDE SEQUENCE</scope>
    <source>
        <strain evidence="2">SCOH1-5</strain>
    </source>
</reference>
<dbReference type="Proteomes" id="UP000799539">
    <property type="component" value="Unassembled WGS sequence"/>
</dbReference>
<dbReference type="EMBL" id="ML992664">
    <property type="protein sequence ID" value="KAF2216180.1"/>
    <property type="molecule type" value="Genomic_DNA"/>
</dbReference>
<feature type="region of interest" description="Disordered" evidence="1">
    <location>
        <begin position="244"/>
        <end position="281"/>
    </location>
</feature>
<evidence type="ECO:0000313" key="2">
    <source>
        <dbReference type="EMBL" id="KAF2216180.1"/>
    </source>
</evidence>
<protein>
    <submittedName>
        <fullName evidence="2">Uncharacterized protein</fullName>
    </submittedName>
</protein>
<evidence type="ECO:0000313" key="3">
    <source>
        <dbReference type="Proteomes" id="UP000799539"/>
    </source>
</evidence>
<feature type="compositionally biased region" description="Polar residues" evidence="1">
    <location>
        <begin position="269"/>
        <end position="278"/>
    </location>
</feature>
<accession>A0A6A6FSA1</accession>
<evidence type="ECO:0000256" key="1">
    <source>
        <dbReference type="SAM" id="MobiDB-lite"/>
    </source>
</evidence>
<gene>
    <name evidence="2" type="ORF">CERZMDRAFT_93478</name>
</gene>